<evidence type="ECO:0000256" key="3">
    <source>
        <dbReference type="ARBA" id="ARBA00022528"/>
    </source>
</evidence>
<dbReference type="Proteomes" id="UP000516437">
    <property type="component" value="Chromosome 7"/>
</dbReference>
<dbReference type="SUPFAM" id="SSF81901">
    <property type="entry name" value="HCP-like"/>
    <property type="match status" value="1"/>
</dbReference>
<keyword evidence="4" id="KW-0934">Plastid</keyword>
<reference evidence="13 14" key="1">
    <citation type="journal article" date="2019" name="Plant Biotechnol. J.">
        <title>The red bayberry genome and genetic basis of sex determination.</title>
        <authorList>
            <person name="Jia H.M."/>
            <person name="Jia H.J."/>
            <person name="Cai Q.L."/>
            <person name="Wang Y."/>
            <person name="Zhao H.B."/>
            <person name="Yang W.F."/>
            <person name="Wang G.Y."/>
            <person name="Li Y.H."/>
            <person name="Zhan D.L."/>
            <person name="Shen Y.T."/>
            <person name="Niu Q.F."/>
            <person name="Chang L."/>
            <person name="Qiu J."/>
            <person name="Zhao L."/>
            <person name="Xie H.B."/>
            <person name="Fu W.Y."/>
            <person name="Jin J."/>
            <person name="Li X.W."/>
            <person name="Jiao Y."/>
            <person name="Zhou C.C."/>
            <person name="Tu T."/>
            <person name="Chai C.Y."/>
            <person name="Gao J.L."/>
            <person name="Fan L.J."/>
            <person name="van de Weg E."/>
            <person name="Wang J.Y."/>
            <person name="Gao Z.S."/>
        </authorList>
    </citation>
    <scope>NUCLEOTIDE SEQUENCE [LARGE SCALE GENOMIC DNA]</scope>
    <source>
        <tissue evidence="13">Leaves</tissue>
    </source>
</reference>
<comment type="subcellular location">
    <subcellularLocation>
        <location evidence="1">Plastid</location>
        <location evidence="1">Chloroplast</location>
    </subcellularLocation>
</comment>
<feature type="repeat" description="PPR" evidence="10">
    <location>
        <begin position="448"/>
        <end position="482"/>
    </location>
</feature>
<protein>
    <recommendedName>
        <fullName evidence="9">Protein ORGANELLE TRANSCRIPT PROCESSING 51</fullName>
    </recommendedName>
</protein>
<dbReference type="SUPFAM" id="SSF55608">
    <property type="entry name" value="Homing endonucleases"/>
    <property type="match status" value="1"/>
</dbReference>
<dbReference type="Gene3D" id="3.10.28.10">
    <property type="entry name" value="Homing endonucleases"/>
    <property type="match status" value="2"/>
</dbReference>
<dbReference type="InterPro" id="IPR002885">
    <property type="entry name" value="PPR_rpt"/>
</dbReference>
<evidence type="ECO:0000256" key="11">
    <source>
        <dbReference type="SAM" id="MobiDB-lite"/>
    </source>
</evidence>
<proteinExistence type="inferred from homology"/>
<dbReference type="PROSITE" id="PS51375">
    <property type="entry name" value="PPR"/>
    <property type="match status" value="3"/>
</dbReference>
<keyword evidence="8" id="KW-0508">mRNA splicing</keyword>
<dbReference type="GO" id="GO:0045292">
    <property type="term" value="P:mRNA cis splicing, via spliceosome"/>
    <property type="evidence" value="ECO:0007669"/>
    <property type="project" value="TreeGrafter"/>
</dbReference>
<dbReference type="Pfam" id="PF03161">
    <property type="entry name" value="LAGLIDADG_2"/>
    <property type="match status" value="1"/>
</dbReference>
<keyword evidence="5" id="KW-0507">mRNA processing</keyword>
<keyword evidence="14" id="KW-1185">Reference proteome</keyword>
<evidence type="ECO:0000313" key="14">
    <source>
        <dbReference type="Proteomes" id="UP000516437"/>
    </source>
</evidence>
<evidence type="ECO:0000256" key="4">
    <source>
        <dbReference type="ARBA" id="ARBA00022640"/>
    </source>
</evidence>
<dbReference type="FunFam" id="3.10.28.10:FF:000005">
    <property type="entry name" value="Pentatricopeptide repeat-containing protein At2g15820, chloroplastic"/>
    <property type="match status" value="1"/>
</dbReference>
<keyword evidence="7" id="KW-0809">Transit peptide</keyword>
<keyword evidence="3" id="KW-0150">Chloroplast</keyword>
<evidence type="ECO:0000256" key="6">
    <source>
        <dbReference type="ARBA" id="ARBA00022737"/>
    </source>
</evidence>
<evidence type="ECO:0000256" key="1">
    <source>
        <dbReference type="ARBA" id="ARBA00004229"/>
    </source>
</evidence>
<evidence type="ECO:0000256" key="7">
    <source>
        <dbReference type="ARBA" id="ARBA00022946"/>
    </source>
</evidence>
<dbReference type="InterPro" id="IPR027434">
    <property type="entry name" value="Homing_endonucl"/>
</dbReference>
<dbReference type="OrthoDB" id="2020589at2759"/>
<feature type="repeat" description="PPR" evidence="10">
    <location>
        <begin position="517"/>
        <end position="551"/>
    </location>
</feature>
<keyword evidence="6" id="KW-0677">Repeat</keyword>
<dbReference type="Gene3D" id="1.25.40.10">
    <property type="entry name" value="Tetratricopeptide repeat domain"/>
    <property type="match status" value="2"/>
</dbReference>
<dbReference type="InterPro" id="IPR004860">
    <property type="entry name" value="LAGLIDADG_dom"/>
</dbReference>
<evidence type="ECO:0000313" key="13">
    <source>
        <dbReference type="EMBL" id="KAB1207137.1"/>
    </source>
</evidence>
<dbReference type="GO" id="GO:0048564">
    <property type="term" value="P:photosystem I assembly"/>
    <property type="evidence" value="ECO:0007669"/>
    <property type="project" value="TreeGrafter"/>
</dbReference>
<dbReference type="PANTHER" id="PTHR47539">
    <property type="entry name" value="PENTATRICOPEPTIDE REPEAT-CONTAINING PROTEIN OTP51, CHLOROPLASTIC"/>
    <property type="match status" value="1"/>
</dbReference>
<gene>
    <name evidence="13" type="ORF">CJ030_MR7G011458</name>
</gene>
<dbReference type="Pfam" id="PF01535">
    <property type="entry name" value="PPR"/>
    <property type="match status" value="3"/>
</dbReference>
<evidence type="ECO:0000256" key="9">
    <source>
        <dbReference type="ARBA" id="ARBA00077892"/>
    </source>
</evidence>
<feature type="compositionally biased region" description="Acidic residues" evidence="11">
    <location>
        <begin position="811"/>
        <end position="835"/>
    </location>
</feature>
<dbReference type="AlphaFoldDB" id="A0A6A1V5N2"/>
<evidence type="ECO:0000256" key="10">
    <source>
        <dbReference type="PROSITE-ProRule" id="PRU00708"/>
    </source>
</evidence>
<dbReference type="GO" id="GO:0000373">
    <property type="term" value="P:Group II intron splicing"/>
    <property type="evidence" value="ECO:0007669"/>
    <property type="project" value="UniProtKB-ARBA"/>
</dbReference>
<dbReference type="FunFam" id="1.25.40.10:FF:002110">
    <property type="entry name" value="Pentatricopeptide repeat-containing protein At2g15820, chloroplastic"/>
    <property type="match status" value="1"/>
</dbReference>
<accession>A0A6A1V5N2</accession>
<dbReference type="PANTHER" id="PTHR47539:SF1">
    <property type="entry name" value="PENTATRICOPEPTIDE REPEAT-CONTAINING PROTEIN OTP51, CHLOROPLASTIC"/>
    <property type="match status" value="1"/>
</dbReference>
<dbReference type="GO" id="GO:0004519">
    <property type="term" value="F:endonuclease activity"/>
    <property type="evidence" value="ECO:0007669"/>
    <property type="project" value="InterPro"/>
</dbReference>
<comment type="caution">
    <text evidence="13">The sequence shown here is derived from an EMBL/GenBank/DDBJ whole genome shotgun (WGS) entry which is preliminary data.</text>
</comment>
<sequence>MPMSRAPELAPLSTSTLTSSCTFLSTLCFSNSYTYSTFVSLPMRSSLSIFRSLSLSLSLSHHGHPHRRFIRSIFNPPCPYSSNPPQRFALPVACHCTSVEQLSRETSTSETEQNWDFSIDSESEAAFEFDQNVGSLDLKHSGAPALDVKELGELPEQWRRSRLAWLCKELPGHKGGTLDRILSAQRKWITQEDATYVVVHCTRIRENEAGFKVYKWMMQQHWYRFDFALATKLADYMGKERKFSKCREIFNYIINQGRVPSESTFHVLIVAYLSAPVQGCLEEACSIYNRMIQLGGYQPRLSLHNSLFRALVSKSGSSSKHYLKQAEYIFHNLVTSGLDIHKDIYGGLIWLHSYQDTVDKERILSLREEMQDVGIEEGIEVLLSILRVCSKDGDVKEAERTWCKLLRIDGGIKPVAFVYKMEVYAKVGDPMKSLEIFREMQEQLTSTSVAAYHEIIEVLCKAQEVELAESLMIEFIKSNLKPLTPSYIHMMNMYFNLSLHDKLELAFSQCLEKCRPNLTIYSIYLNSLVKIGDLDKAEEIFHQMRSNGAIGVNSRSCNTILGGYLSSGDHAKAEKIYDLMCQKRYDIDSPSMEKLDYVLSLSRKQVKKPISLKLSIEQREILVGLLLGGLQISSDEERKNHMLRFNFSENSSTHSALKRHIHDQYHEWLHPSYKAGEGADDIPSRFCTISHSYFGFYADQFWPKGRPVIPKLIHRWLSPRALAYWYMYGGYRTSSGDILLKLKGTPKGVEMVVKALKAKSLDCRVKKKGRIFWIGFLGSNSSWFWKVIEPYVLDDMKDSLKAASENSTSMETEDMNYDSGFESDEMASNYEEDDS</sequence>
<feature type="region of interest" description="Disordered" evidence="11">
    <location>
        <begin position="803"/>
        <end position="835"/>
    </location>
</feature>
<dbReference type="InterPro" id="IPR011990">
    <property type="entry name" value="TPR-like_helical_dom_sf"/>
</dbReference>
<evidence type="ECO:0000256" key="5">
    <source>
        <dbReference type="ARBA" id="ARBA00022664"/>
    </source>
</evidence>
<organism evidence="13 14">
    <name type="scientific">Morella rubra</name>
    <name type="common">Chinese bayberry</name>
    <dbReference type="NCBI Taxonomy" id="262757"/>
    <lineage>
        <taxon>Eukaryota</taxon>
        <taxon>Viridiplantae</taxon>
        <taxon>Streptophyta</taxon>
        <taxon>Embryophyta</taxon>
        <taxon>Tracheophyta</taxon>
        <taxon>Spermatophyta</taxon>
        <taxon>Magnoliopsida</taxon>
        <taxon>eudicotyledons</taxon>
        <taxon>Gunneridae</taxon>
        <taxon>Pentapetalae</taxon>
        <taxon>rosids</taxon>
        <taxon>fabids</taxon>
        <taxon>Fagales</taxon>
        <taxon>Myricaceae</taxon>
        <taxon>Morella</taxon>
    </lineage>
</organism>
<dbReference type="FunFam" id="1.25.40.10:FF:000296">
    <property type="entry name" value="Pentatricopeptide repeat-containing protein, chloroplastic"/>
    <property type="match status" value="1"/>
</dbReference>
<evidence type="ECO:0000256" key="8">
    <source>
        <dbReference type="ARBA" id="ARBA00023187"/>
    </source>
</evidence>
<comment type="similarity">
    <text evidence="2">Belongs to the PPR family. P subfamily.</text>
</comment>
<dbReference type="EMBL" id="RXIC02000025">
    <property type="protein sequence ID" value="KAB1207137.1"/>
    <property type="molecule type" value="Genomic_DNA"/>
</dbReference>
<dbReference type="InterPro" id="IPR052500">
    <property type="entry name" value="Chloro/Mito_RNA_Process"/>
</dbReference>
<name>A0A6A1V5N2_9ROSI</name>
<evidence type="ECO:0000259" key="12">
    <source>
        <dbReference type="Pfam" id="PF03161"/>
    </source>
</evidence>
<feature type="domain" description="Homing endonuclease LAGLIDADG" evidence="12">
    <location>
        <begin position="619"/>
        <end position="784"/>
    </location>
</feature>
<dbReference type="GO" id="GO:0009507">
    <property type="term" value="C:chloroplast"/>
    <property type="evidence" value="ECO:0007669"/>
    <property type="project" value="UniProtKB-SubCell"/>
</dbReference>
<feature type="repeat" description="PPR" evidence="10">
    <location>
        <begin position="553"/>
        <end position="587"/>
    </location>
</feature>
<dbReference type="NCBIfam" id="TIGR00756">
    <property type="entry name" value="PPR"/>
    <property type="match status" value="2"/>
</dbReference>
<dbReference type="PROSITE" id="PS51257">
    <property type="entry name" value="PROKAR_LIPOPROTEIN"/>
    <property type="match status" value="1"/>
</dbReference>
<evidence type="ECO:0000256" key="2">
    <source>
        <dbReference type="ARBA" id="ARBA00007626"/>
    </source>
</evidence>